<comment type="caution">
    <text evidence="1">The sequence shown here is derived from an EMBL/GenBank/DDBJ whole genome shotgun (WGS) entry which is preliminary data.</text>
</comment>
<reference evidence="1" key="1">
    <citation type="journal article" date="2015" name="Nature">
        <title>Complex archaea that bridge the gap between prokaryotes and eukaryotes.</title>
        <authorList>
            <person name="Spang A."/>
            <person name="Saw J.H."/>
            <person name="Jorgensen S.L."/>
            <person name="Zaremba-Niedzwiedzka K."/>
            <person name="Martijn J."/>
            <person name="Lind A.E."/>
            <person name="van Eijk R."/>
            <person name="Schleper C."/>
            <person name="Guy L."/>
            <person name="Ettema T.J."/>
        </authorList>
    </citation>
    <scope>NUCLEOTIDE SEQUENCE</scope>
</reference>
<evidence type="ECO:0000313" key="1">
    <source>
        <dbReference type="EMBL" id="KKM80699.1"/>
    </source>
</evidence>
<protein>
    <submittedName>
        <fullName evidence="1">Uncharacterized protein</fullName>
    </submittedName>
</protein>
<dbReference type="AlphaFoldDB" id="A0A0F9KEL4"/>
<sequence>MKPRFETIDNRDSNGIGWVSVTFHGVTLPAWANPELASREIPAGYVWAYIADDAPYRLFRLAKADPLAAVSALLEADVSRAFIVYHLVPDYSLDSIIDAIETAERQAVPCSSCGSYIAEPSGLCAGCQESVNRGSLASSAY</sequence>
<accession>A0A0F9KEL4</accession>
<dbReference type="EMBL" id="LAZR01008140">
    <property type="protein sequence ID" value="KKM80699.1"/>
    <property type="molecule type" value="Genomic_DNA"/>
</dbReference>
<gene>
    <name evidence="1" type="ORF">LCGC14_1337220</name>
</gene>
<proteinExistence type="predicted"/>
<organism evidence="1">
    <name type="scientific">marine sediment metagenome</name>
    <dbReference type="NCBI Taxonomy" id="412755"/>
    <lineage>
        <taxon>unclassified sequences</taxon>
        <taxon>metagenomes</taxon>
        <taxon>ecological metagenomes</taxon>
    </lineage>
</organism>
<name>A0A0F9KEL4_9ZZZZ</name>